<name>A0ABD3QNT4_9STRA</name>
<dbReference type="AlphaFoldDB" id="A0ABD3QNT4"/>
<feature type="domain" description="HIT" evidence="2">
    <location>
        <begin position="36"/>
        <end position="151"/>
    </location>
</feature>
<accession>A0ABD3QNT4</accession>
<gene>
    <name evidence="3" type="ORF">ACHAWO_010677</name>
</gene>
<dbReference type="EMBL" id="JALLPJ020000118">
    <property type="protein sequence ID" value="KAL3801905.1"/>
    <property type="molecule type" value="Genomic_DNA"/>
</dbReference>
<evidence type="ECO:0000256" key="1">
    <source>
        <dbReference type="PROSITE-ProRule" id="PRU00464"/>
    </source>
</evidence>
<dbReference type="Gene3D" id="3.30.428.10">
    <property type="entry name" value="HIT-like"/>
    <property type="match status" value="1"/>
</dbReference>
<dbReference type="PANTHER" id="PTHR12486">
    <property type="entry name" value="APRATAXIN-RELATED"/>
    <property type="match status" value="1"/>
</dbReference>
<dbReference type="SUPFAM" id="SSF54197">
    <property type="entry name" value="HIT-like"/>
    <property type="match status" value="1"/>
</dbReference>
<evidence type="ECO:0000259" key="2">
    <source>
        <dbReference type="PROSITE" id="PS51084"/>
    </source>
</evidence>
<organism evidence="3 4">
    <name type="scientific">Cyclotella atomus</name>
    <dbReference type="NCBI Taxonomy" id="382360"/>
    <lineage>
        <taxon>Eukaryota</taxon>
        <taxon>Sar</taxon>
        <taxon>Stramenopiles</taxon>
        <taxon>Ochrophyta</taxon>
        <taxon>Bacillariophyta</taxon>
        <taxon>Coscinodiscophyceae</taxon>
        <taxon>Thalassiosirophycidae</taxon>
        <taxon>Stephanodiscales</taxon>
        <taxon>Stephanodiscaceae</taxon>
        <taxon>Cyclotella</taxon>
    </lineage>
</organism>
<comment type="caution">
    <text evidence="3">The sequence shown here is derived from an EMBL/GenBank/DDBJ whole genome shotgun (WGS) entry which is preliminary data.</text>
</comment>
<reference evidence="3 4" key="1">
    <citation type="submission" date="2024-10" db="EMBL/GenBank/DDBJ databases">
        <title>Updated reference genomes for cyclostephanoid diatoms.</title>
        <authorList>
            <person name="Roberts W.R."/>
            <person name="Alverson A.J."/>
        </authorList>
    </citation>
    <scope>NUCLEOTIDE SEQUENCE [LARGE SCALE GENOMIC DNA]</scope>
    <source>
        <strain evidence="3 4">AJA010-31</strain>
    </source>
</reference>
<proteinExistence type="predicted"/>
<evidence type="ECO:0000313" key="3">
    <source>
        <dbReference type="EMBL" id="KAL3801905.1"/>
    </source>
</evidence>
<dbReference type="Proteomes" id="UP001530400">
    <property type="component" value="Unassembled WGS sequence"/>
</dbReference>
<dbReference type="PROSITE" id="PS51084">
    <property type="entry name" value="HIT_2"/>
    <property type="match status" value="1"/>
</dbReference>
<evidence type="ECO:0000313" key="4">
    <source>
        <dbReference type="Proteomes" id="UP001530400"/>
    </source>
</evidence>
<dbReference type="PANTHER" id="PTHR12486:SF4">
    <property type="entry name" value="APRATAXIN"/>
    <property type="match status" value="1"/>
</dbReference>
<keyword evidence="4" id="KW-1185">Reference proteome</keyword>
<dbReference type="InterPro" id="IPR036265">
    <property type="entry name" value="HIT-like_sf"/>
</dbReference>
<sequence length="594" mass="66846">MMERDDLITVPTLTYKPPNANDYPQPPSWQHALSAILTHVETDASSPIVLFMNENYVCIYDKYPKAKHHCLLMPRLGMLKVSSINELTPHHLDELRRFHALARNIVHELQTSISNAGDHPIPEFKLGYHAIPSLTPLHLHIISTDFDSSCMKTKHHINSFTSKFFVTAEALEAHLESAFVSFNCNKALFADVRKNMAENLLDDGMKCTKCNRTALNLPDWKRHNQSCQVDTKKTKFDCAVNVLLGWSSREFYGPSPNFAHQLSKTAFTIFNPLQDLGYYTINPKQDTYNSLSNIKSAQEILCYIDTNGTPDRLQSITGKEEVAFENPIQTALENRFPYGQMEVAGLHVAALRKVEVQNLDFVFGGSILEMLATRNTNNQPFIATLVPGTKCIMIANRKQYAKNLAQLGFQFERFVTGKSMGDTSDTSSTDHIQTMQIGNMTVLFVAEVDAVDEDSFPVEIKISSPVNWGLRTVFQMISNGSTKLCHGERNGWSATNIALKSLSDVAEYSFKHSIFDVSALQTNILDGMNMIASKVKGSGLYKVIFDGKTMKLVYESNELQYALLPSDYVVERLIKLDTSNHSHSLHRKRRSSEI</sequence>
<dbReference type="Pfam" id="PF11969">
    <property type="entry name" value="DcpS_C"/>
    <property type="match status" value="1"/>
</dbReference>
<comment type="caution">
    <text evidence="1">Lacks conserved residue(s) required for the propagation of feature annotation.</text>
</comment>
<dbReference type="InterPro" id="IPR011146">
    <property type="entry name" value="HIT-like"/>
</dbReference>
<protein>
    <recommendedName>
        <fullName evidence="2">HIT domain-containing protein</fullName>
    </recommendedName>
</protein>